<dbReference type="eggNOG" id="COG1653">
    <property type="taxonomic scope" value="Bacteria"/>
</dbReference>
<evidence type="ECO:0000256" key="2">
    <source>
        <dbReference type="ARBA" id="ARBA00008520"/>
    </source>
</evidence>
<evidence type="ECO:0000256" key="5">
    <source>
        <dbReference type="ARBA" id="ARBA00022448"/>
    </source>
</evidence>
<dbReference type="RefSeq" id="WP_008060455.1">
    <property type="nucleotide sequence ID" value="NZ_AFHG01000042.1"/>
</dbReference>
<comment type="caution">
    <text evidence="9">The sequence shown here is derived from an EMBL/GenBank/DDBJ whole genome shotgun (WGS) entry which is preliminary data.</text>
</comment>
<dbReference type="SUPFAM" id="SSF53850">
    <property type="entry name" value="Periplasmic binding protein-like II"/>
    <property type="match status" value="1"/>
</dbReference>
<organism evidence="9 10">
    <name type="scientific">Methyloversatilis universalis (strain ATCC BAA-1314 / DSM 25237 / JCM 13912 / CCUG 52030 / FAM5)</name>
    <dbReference type="NCBI Taxonomy" id="1000565"/>
    <lineage>
        <taxon>Bacteria</taxon>
        <taxon>Pseudomonadati</taxon>
        <taxon>Pseudomonadota</taxon>
        <taxon>Betaproteobacteria</taxon>
        <taxon>Nitrosomonadales</taxon>
        <taxon>Sterolibacteriaceae</taxon>
        <taxon>Methyloversatilis</taxon>
    </lineage>
</organism>
<name>F5RBA5_METUF</name>
<protein>
    <recommendedName>
        <fullName evidence="4">sn-glycerol-3-phosphate-binding periplasmic protein UgpB</fullName>
    </recommendedName>
</protein>
<dbReference type="STRING" id="1000565.METUNv1_01545"/>
<feature type="signal peptide" evidence="8">
    <location>
        <begin position="1"/>
        <end position="23"/>
    </location>
</feature>
<evidence type="ECO:0000256" key="7">
    <source>
        <dbReference type="SAM" id="MobiDB-lite"/>
    </source>
</evidence>
<keyword evidence="6 8" id="KW-0732">Signal</keyword>
<dbReference type="PANTHER" id="PTHR43649">
    <property type="entry name" value="ARABINOSE-BINDING PROTEIN-RELATED"/>
    <property type="match status" value="1"/>
</dbReference>
<dbReference type="AlphaFoldDB" id="F5RBA5"/>
<gene>
    <name evidence="9" type="ORF">METUNv1_01545</name>
</gene>
<proteinExistence type="inferred from homology"/>
<dbReference type="Proteomes" id="UP000005019">
    <property type="component" value="Unassembled WGS sequence"/>
</dbReference>
<dbReference type="PANTHER" id="PTHR43649:SF31">
    <property type="entry name" value="SN-GLYCEROL-3-PHOSPHATE-BINDING PERIPLASMIC PROTEIN UGPB"/>
    <property type="match status" value="1"/>
</dbReference>
<reference evidence="9 10" key="1">
    <citation type="journal article" date="2011" name="J. Bacteriol.">
        <title>Genome sequence of Methyloversatilis universalis FAM5T, a methylotrophic representative of the order Rhodocyclales.</title>
        <authorList>
            <person name="Kittichotirat W."/>
            <person name="Good N.M."/>
            <person name="Hall R."/>
            <person name="Bringel F."/>
            <person name="Lajus A."/>
            <person name="Medigue C."/>
            <person name="Smalley N.E."/>
            <person name="Beck D."/>
            <person name="Bumgarner R."/>
            <person name="Vuilleumier S."/>
            <person name="Kalyuzhnaya M.G."/>
        </authorList>
    </citation>
    <scope>NUCLEOTIDE SEQUENCE [LARGE SCALE GENOMIC DNA]</scope>
    <source>
        <strain evidence="10">ATCC BAA-1314 / JCM 13912 / FAM5</strain>
    </source>
</reference>
<feature type="chain" id="PRO_5003325794" description="sn-glycerol-3-phosphate-binding periplasmic protein UgpB" evidence="8">
    <location>
        <begin position="24"/>
        <end position="444"/>
    </location>
</feature>
<evidence type="ECO:0000256" key="3">
    <source>
        <dbReference type="ARBA" id="ARBA00011557"/>
    </source>
</evidence>
<dbReference type="EMBL" id="AFHG01000042">
    <property type="protein sequence ID" value="EGK72241.1"/>
    <property type="molecule type" value="Genomic_DNA"/>
</dbReference>
<sequence>MTLKPFAALIAASVLAFPIALHAQDAKKSPAKKPAAASKKAAAPAKEAEPLELAHTLDDSTAQALQKLVDAFNASGKASQKIVLSARKWDDGATPAMQVLDADARAQFLEGKVRYTPLADVMTRGKEKFAAVRIPSPMPSWLADGKGRLNALALGLATPVMFYNKDAFTRVGLDPQQPPNHWLTLQSALGDLRDAGYSCPYTSARPALVHVDNVSAWHNEPFARKVAAKKGQKAGEELAFNGLVQVKHLAMMSSWYKSRYLHIFGRGDEAVPMFSSGKCQVLTAMSSSWPAIKHDAKFEVGVAPLPFHEDVYNKTGHTLADGASLWVSAGRSAADLQTIARFVTFALEPERQAQWALDTGFVPLNRAGVVALSPVDAPNADGVVRVALRQLAGRGGAAAADGGPSVASANPKVRAALDEELEALWADRKPAKAALDSAVLRAAQ</sequence>
<evidence type="ECO:0000256" key="4">
    <source>
        <dbReference type="ARBA" id="ARBA00017470"/>
    </source>
</evidence>
<dbReference type="InterPro" id="IPR006059">
    <property type="entry name" value="SBP"/>
</dbReference>
<comment type="similarity">
    <text evidence="2">Belongs to the bacterial solute-binding protein 1 family.</text>
</comment>
<dbReference type="Pfam" id="PF13416">
    <property type="entry name" value="SBP_bac_8"/>
    <property type="match status" value="1"/>
</dbReference>
<comment type="subcellular location">
    <subcellularLocation>
        <location evidence="1">Periplasm</location>
    </subcellularLocation>
</comment>
<feature type="compositionally biased region" description="Low complexity" evidence="7">
    <location>
        <begin position="32"/>
        <end position="45"/>
    </location>
</feature>
<evidence type="ECO:0000256" key="8">
    <source>
        <dbReference type="SAM" id="SignalP"/>
    </source>
</evidence>
<dbReference type="OrthoDB" id="4393730at2"/>
<evidence type="ECO:0000256" key="6">
    <source>
        <dbReference type="ARBA" id="ARBA00022729"/>
    </source>
</evidence>
<keyword evidence="10" id="KW-1185">Reference proteome</keyword>
<evidence type="ECO:0000256" key="1">
    <source>
        <dbReference type="ARBA" id="ARBA00004418"/>
    </source>
</evidence>
<dbReference type="Gene3D" id="3.40.190.10">
    <property type="entry name" value="Periplasmic binding protein-like II"/>
    <property type="match status" value="2"/>
</dbReference>
<feature type="region of interest" description="Disordered" evidence="7">
    <location>
        <begin position="28"/>
        <end position="48"/>
    </location>
</feature>
<dbReference type="GO" id="GO:0042597">
    <property type="term" value="C:periplasmic space"/>
    <property type="evidence" value="ECO:0007669"/>
    <property type="project" value="UniProtKB-SubCell"/>
</dbReference>
<dbReference type="InterPro" id="IPR050490">
    <property type="entry name" value="Bact_solute-bd_prot1"/>
</dbReference>
<comment type="subunit">
    <text evidence="3">The complex is composed of two ATP-binding proteins (UgpC), two transmembrane proteins (UgpA and UgpE) and a solute-binding protein (UgpB).</text>
</comment>
<accession>F5RBA5</accession>
<keyword evidence="5" id="KW-0813">Transport</keyword>
<evidence type="ECO:0000313" key="9">
    <source>
        <dbReference type="EMBL" id="EGK72241.1"/>
    </source>
</evidence>
<evidence type="ECO:0000313" key="10">
    <source>
        <dbReference type="Proteomes" id="UP000005019"/>
    </source>
</evidence>